<feature type="region of interest" description="Disordered" evidence="1">
    <location>
        <begin position="1"/>
        <end position="34"/>
    </location>
</feature>
<dbReference type="AlphaFoldDB" id="A0A446BRS8"/>
<reference evidence="2 3" key="1">
    <citation type="submission" date="2018-04" db="EMBL/GenBank/DDBJ databases">
        <authorList>
            <person name="Huttner S."/>
            <person name="Dainat J."/>
        </authorList>
    </citation>
    <scope>NUCLEOTIDE SEQUENCE [LARGE SCALE GENOMIC DNA]</scope>
</reference>
<feature type="compositionally biased region" description="Basic and acidic residues" evidence="1">
    <location>
        <begin position="17"/>
        <end position="34"/>
    </location>
</feature>
<proteinExistence type="predicted"/>
<gene>
    <name evidence="2" type="ORF">TT172_LOCUS7642</name>
</gene>
<sequence>MSVAATPANNNKKEKKKEKDKDKEIEESKPPTLL</sequence>
<evidence type="ECO:0000313" key="3">
    <source>
        <dbReference type="Proteomes" id="UP000289323"/>
    </source>
</evidence>
<protein>
    <submittedName>
        <fullName evidence="2">D4bd9119-ee64-407c-9bd9-7a153f1b35c6</fullName>
    </submittedName>
</protein>
<name>A0A446BRS8_9PEZI</name>
<dbReference type="EMBL" id="OUUZ01000015">
    <property type="protein sequence ID" value="SPQ25223.1"/>
    <property type="molecule type" value="Genomic_DNA"/>
</dbReference>
<accession>A0A446BRS8</accession>
<evidence type="ECO:0000256" key="1">
    <source>
        <dbReference type="SAM" id="MobiDB-lite"/>
    </source>
</evidence>
<dbReference type="Proteomes" id="UP000289323">
    <property type="component" value="Unassembled WGS sequence"/>
</dbReference>
<organism evidence="2 3">
    <name type="scientific">Thermothielavioides terrestris</name>
    <dbReference type="NCBI Taxonomy" id="2587410"/>
    <lineage>
        <taxon>Eukaryota</taxon>
        <taxon>Fungi</taxon>
        <taxon>Dikarya</taxon>
        <taxon>Ascomycota</taxon>
        <taxon>Pezizomycotina</taxon>
        <taxon>Sordariomycetes</taxon>
        <taxon>Sordariomycetidae</taxon>
        <taxon>Sordariales</taxon>
        <taxon>Chaetomiaceae</taxon>
        <taxon>Thermothielavioides</taxon>
    </lineage>
</organism>
<evidence type="ECO:0000313" key="2">
    <source>
        <dbReference type="EMBL" id="SPQ25223.1"/>
    </source>
</evidence>